<dbReference type="InterPro" id="IPR015500">
    <property type="entry name" value="Peptidase_S8_subtilisin-rel"/>
</dbReference>
<feature type="domain" description="Malectin" evidence="8">
    <location>
        <begin position="1013"/>
        <end position="1149"/>
    </location>
</feature>
<feature type="active site" description="Charge relay system" evidence="5">
    <location>
        <position position="406"/>
    </location>
</feature>
<dbReference type="Proteomes" id="UP001500888">
    <property type="component" value="Unassembled WGS sequence"/>
</dbReference>
<dbReference type="PANTHER" id="PTHR43399">
    <property type="entry name" value="SUBTILISIN-RELATED"/>
    <property type="match status" value="1"/>
</dbReference>
<evidence type="ECO:0000256" key="3">
    <source>
        <dbReference type="ARBA" id="ARBA00022801"/>
    </source>
</evidence>
<evidence type="ECO:0000259" key="8">
    <source>
        <dbReference type="Pfam" id="PF11721"/>
    </source>
</evidence>
<protein>
    <recommendedName>
        <fullName evidence="11">Alpha-amylase</fullName>
    </recommendedName>
</protein>
<keyword evidence="4 5" id="KW-0720">Serine protease</keyword>
<dbReference type="SUPFAM" id="SSF49785">
    <property type="entry name" value="Galactose-binding domain-like"/>
    <property type="match status" value="1"/>
</dbReference>
<dbReference type="InterPro" id="IPR021720">
    <property type="entry name" value="Malectin_dom"/>
</dbReference>
<evidence type="ECO:0000313" key="9">
    <source>
        <dbReference type="EMBL" id="GAA3816999.1"/>
    </source>
</evidence>
<reference evidence="10" key="1">
    <citation type="journal article" date="2019" name="Int. J. Syst. Evol. Microbiol.">
        <title>The Global Catalogue of Microorganisms (GCM) 10K type strain sequencing project: providing services to taxonomists for standard genome sequencing and annotation.</title>
        <authorList>
            <consortium name="The Broad Institute Genomics Platform"/>
            <consortium name="The Broad Institute Genome Sequencing Center for Infectious Disease"/>
            <person name="Wu L."/>
            <person name="Ma J."/>
        </authorList>
    </citation>
    <scope>NUCLEOTIDE SEQUENCE [LARGE SCALE GENOMIC DNA]</scope>
    <source>
        <strain evidence="10">JCM 16908</strain>
    </source>
</reference>
<dbReference type="InterPro" id="IPR000209">
    <property type="entry name" value="Peptidase_S8/S53_dom"/>
</dbReference>
<dbReference type="EMBL" id="BAAAZR010000009">
    <property type="protein sequence ID" value="GAA3816999.1"/>
    <property type="molecule type" value="Genomic_DNA"/>
</dbReference>
<evidence type="ECO:0000256" key="1">
    <source>
        <dbReference type="ARBA" id="ARBA00011073"/>
    </source>
</evidence>
<name>A0ABP7IFF6_9ACTN</name>
<keyword evidence="3 5" id="KW-0378">Hydrolase</keyword>
<dbReference type="InterPro" id="IPR033857">
    <property type="entry name" value="Bacillopeptidase_F"/>
</dbReference>
<dbReference type="Pfam" id="PF00082">
    <property type="entry name" value="Peptidase_S8"/>
    <property type="match status" value="1"/>
</dbReference>
<dbReference type="Pfam" id="PF13620">
    <property type="entry name" value="CarboxypepD_reg"/>
    <property type="match status" value="3"/>
</dbReference>
<dbReference type="PANTHER" id="PTHR43399:SF4">
    <property type="entry name" value="CELL WALL-ASSOCIATED PROTEASE"/>
    <property type="match status" value="1"/>
</dbReference>
<dbReference type="Pfam" id="PF11721">
    <property type="entry name" value="Malectin"/>
    <property type="match status" value="1"/>
</dbReference>
<evidence type="ECO:0000256" key="6">
    <source>
        <dbReference type="SAM" id="SignalP"/>
    </source>
</evidence>
<dbReference type="InterPro" id="IPR008969">
    <property type="entry name" value="CarboxyPept-like_regulatory"/>
</dbReference>
<keyword evidence="2 5" id="KW-0645">Protease</keyword>
<evidence type="ECO:0000256" key="5">
    <source>
        <dbReference type="PROSITE-ProRule" id="PRU01240"/>
    </source>
</evidence>
<dbReference type="Gene3D" id="2.60.120.430">
    <property type="entry name" value="Galactose-binding lectin"/>
    <property type="match status" value="1"/>
</dbReference>
<keyword evidence="10" id="KW-1185">Reference proteome</keyword>
<dbReference type="Gene3D" id="3.40.50.200">
    <property type="entry name" value="Peptidase S8/S53 domain"/>
    <property type="match status" value="1"/>
</dbReference>
<dbReference type="InterPro" id="IPR051048">
    <property type="entry name" value="Peptidase_S8/S53_subtilisin"/>
</dbReference>
<evidence type="ECO:0008006" key="11">
    <source>
        <dbReference type="Google" id="ProtNLM"/>
    </source>
</evidence>
<comment type="caution">
    <text evidence="9">The sequence shown here is derived from an EMBL/GenBank/DDBJ whole genome shotgun (WGS) entry which is preliminary data.</text>
</comment>
<feature type="domain" description="Peptidase S8/S53" evidence="7">
    <location>
        <begin position="178"/>
        <end position="454"/>
    </location>
</feature>
<dbReference type="PROSITE" id="PS51892">
    <property type="entry name" value="SUBTILASE"/>
    <property type="match status" value="1"/>
</dbReference>
<dbReference type="SUPFAM" id="SSF49464">
    <property type="entry name" value="Carboxypeptidase regulatory domain-like"/>
    <property type="match status" value="1"/>
</dbReference>
<evidence type="ECO:0000256" key="2">
    <source>
        <dbReference type="ARBA" id="ARBA00022670"/>
    </source>
</evidence>
<feature type="active site" description="Charge relay system" evidence="5">
    <location>
        <position position="234"/>
    </location>
</feature>
<dbReference type="SUPFAM" id="SSF52743">
    <property type="entry name" value="Subtilisin-like"/>
    <property type="match status" value="1"/>
</dbReference>
<feature type="chain" id="PRO_5045512825" description="Alpha-amylase" evidence="6">
    <location>
        <begin position="31"/>
        <end position="1171"/>
    </location>
</feature>
<dbReference type="RefSeq" id="WP_344942579.1">
    <property type="nucleotide sequence ID" value="NZ_BAAAZR010000009.1"/>
</dbReference>
<dbReference type="InterPro" id="IPR008979">
    <property type="entry name" value="Galactose-bd-like_sf"/>
</dbReference>
<organism evidence="9 10">
    <name type="scientific">Sphaerisporangium flaviroseum</name>
    <dbReference type="NCBI Taxonomy" id="509199"/>
    <lineage>
        <taxon>Bacteria</taxon>
        <taxon>Bacillati</taxon>
        <taxon>Actinomycetota</taxon>
        <taxon>Actinomycetes</taxon>
        <taxon>Streptosporangiales</taxon>
        <taxon>Streptosporangiaceae</taxon>
        <taxon>Sphaerisporangium</taxon>
    </lineage>
</organism>
<keyword evidence="6" id="KW-0732">Signal</keyword>
<proteinExistence type="inferred from homology"/>
<dbReference type="SUPFAM" id="SSF49452">
    <property type="entry name" value="Starch-binding domain-like"/>
    <property type="match status" value="2"/>
</dbReference>
<feature type="signal peptide" evidence="6">
    <location>
        <begin position="1"/>
        <end position="30"/>
    </location>
</feature>
<dbReference type="PRINTS" id="PR00723">
    <property type="entry name" value="SUBTILISIN"/>
</dbReference>
<evidence type="ECO:0000256" key="4">
    <source>
        <dbReference type="ARBA" id="ARBA00022825"/>
    </source>
</evidence>
<comment type="similarity">
    <text evidence="1 5">Belongs to the peptidase S8 family.</text>
</comment>
<dbReference type="Gene3D" id="2.60.40.1120">
    <property type="entry name" value="Carboxypeptidase-like, regulatory domain"/>
    <property type="match status" value="3"/>
</dbReference>
<dbReference type="InterPro" id="IPR013784">
    <property type="entry name" value="Carb-bd-like_fold"/>
</dbReference>
<dbReference type="InterPro" id="IPR036852">
    <property type="entry name" value="Peptidase_S8/S53_dom_sf"/>
</dbReference>
<dbReference type="CDD" id="cd07481">
    <property type="entry name" value="Peptidases_S8_BacillopeptidaseF-like"/>
    <property type="match status" value="1"/>
</dbReference>
<accession>A0ABP7IFF6</accession>
<evidence type="ECO:0000313" key="10">
    <source>
        <dbReference type="Proteomes" id="UP001500888"/>
    </source>
</evidence>
<gene>
    <name evidence="9" type="ORF">GCM10022226_42080</name>
</gene>
<evidence type="ECO:0000259" key="7">
    <source>
        <dbReference type="Pfam" id="PF00082"/>
    </source>
</evidence>
<sequence>MSFLPRHWRAVLTGTLTALALLTPQGVAQAAPDPVKIDKTVLAKLAVDDKATFWVRLKSDADLSVARKAKTKTEKARQVYQAKTELATTSQAGLRKLLTGEHAQFTPFWIANAIQVTGNAKLAAEIAALPEVERIDPGHVVKLPEPLPGKEVKQVNAIEWNIDRVNAPRVWSELGTRGEGIVVASIDSGVQFDHPALAAQYRGRSADGSVDHDYNWFDPAGVCPSAAPCDNNDHGTHTMGTMVGGDGDANAVGVAPGAKWIAAKGCESNSCSDASLLAAGQWVLAPTDLDGRNPRPDLAPDIVNNSWGGSGFDPFYKEIVEAWVAAGIFPAFANGNLTGAGCNSSGSPGQYISSYSAGAFDAANAIASFSTRGSGENGEIKPNLAAPGVDVRSSIPGGYDSFSGTSMASPHLAATVALMWSASPALQGDIAATRELLDRTAIDVDDTRCGGTATDNNIWGEGRLDAFAAVRAAPVGALGALAGTVSSGGSPVAGATLTVTGPLSRTVTTAQDGTYTLPRLLVGDYRLTVKKFGYDDATATVTVVADETVTRDVPLTPLPSGTVSGTVTAAGAPEAGATVTAVGTPISAVTDAAGRYRLTLPHGAYELKVTPVSRCAGGLTVPITVSGDLAKDIDLPRRADTFGYTCASASEAYVAGTEKHPLTGDDVAAPVTLPFTFPFYGAGYTGGWISSNGLLSFTASNTTAGNGTLPSTSTPNAALYPYWDDLVLDDQAGVYTATIGTAPKRTFVIEWRQARFYSDAAQRISFSALLGEDGSIGYRYRGIVNERASGTSATIGIENPGGTDALQYSANSAALTDGQSLTFSASRHGLLTGTVTDANDGRPLAGATVKVGDVASFTTGQNGTFLGQILVGDYQVEVSKENYGTFTQEVTITAGAVTRVDTALATGRVTASAGELTLVMPAESTRTGTVELSNLGVATAYTVVTDPAQGWLGVTPAAGQLGTGTSVTLKVTASSAGVQPGTVRTGKLLVRSASGRNPLIEIVVTVVVPKHQVAVEVGGTKDLVDAAGDRWTADRKYSAGGHGYVGSNTRTHTASKTIKGTTEQELFKRARESMLEYRFDQVPNGTYTVELGFAETRDMREGRRVFDVIVEGQLAIPALDLALESGTYTAVTRQYTVKVTDGQLNVRFAERVGVPIVNAVRISERPDKATP</sequence>
<feature type="active site" description="Charge relay system" evidence="5">
    <location>
        <position position="187"/>
    </location>
</feature>